<evidence type="ECO:0000313" key="4">
    <source>
        <dbReference type="Proteomes" id="UP000784294"/>
    </source>
</evidence>
<dbReference type="GO" id="GO:0010508">
    <property type="term" value="P:positive regulation of autophagy"/>
    <property type="evidence" value="ECO:0007669"/>
    <property type="project" value="TreeGrafter"/>
</dbReference>
<evidence type="ECO:0000259" key="2">
    <source>
        <dbReference type="Pfam" id="PF23013"/>
    </source>
</evidence>
<dbReference type="Pfam" id="PF12257">
    <property type="entry name" value="IML1"/>
    <property type="match status" value="1"/>
</dbReference>
<proteinExistence type="predicted"/>
<keyword evidence="4" id="KW-1185">Reference proteome</keyword>
<dbReference type="GO" id="GO:1990130">
    <property type="term" value="C:GATOR1 complex"/>
    <property type="evidence" value="ECO:0007669"/>
    <property type="project" value="TreeGrafter"/>
</dbReference>
<evidence type="ECO:0000313" key="3">
    <source>
        <dbReference type="EMBL" id="VEL26898.1"/>
    </source>
</evidence>
<feature type="domain" description="Vacuolar membrane-associated protein Iml1 N-terminal" evidence="1">
    <location>
        <begin position="57"/>
        <end position="225"/>
    </location>
</feature>
<sequence>MPETDDVVLNPRDNHGISVGDVIEVFHPEDQHRVLFLVKNLREDFQFKEDKLESFGVVFRSNTSVVHIFIQMSHEMWIFDEYGHLYFEKALSFLNELMFNSWIVILLLSCNSIKESNCNHDVTIVLFLRIFISANGLDDILEESFHKDFHGRYYEDFYKVILQNERFVAEEKKSVLPEINMEFNELRYSIVKHLQRYFDSSRMPTLLISSSIDGNFLETLNMALN</sequence>
<accession>A0A3S5FEQ6</accession>
<comment type="caution">
    <text evidence="3">The sequence shown here is derived from an EMBL/GenBank/DDBJ whole genome shotgun (WGS) entry which is preliminary data.</text>
</comment>
<dbReference type="PANTHER" id="PTHR13179">
    <property type="entry name" value="DEP DOMAIN CONTAINING PROTEIN 5"/>
    <property type="match status" value="1"/>
</dbReference>
<dbReference type="EMBL" id="CAAALY010083518">
    <property type="protein sequence ID" value="VEL26898.1"/>
    <property type="molecule type" value="Genomic_DNA"/>
</dbReference>
<gene>
    <name evidence="3" type="ORF">PXEA_LOCUS20338</name>
</gene>
<feature type="domain" description="IML1 N-terminal double psi beta-barrel" evidence="2">
    <location>
        <begin position="4"/>
        <end position="50"/>
    </location>
</feature>
<dbReference type="PANTHER" id="PTHR13179:SF8">
    <property type="entry name" value="GATOR COMPLEX PROTEIN DEPDC5"/>
    <property type="match status" value="1"/>
</dbReference>
<dbReference type="GO" id="GO:1904262">
    <property type="term" value="P:negative regulation of TORC1 signaling"/>
    <property type="evidence" value="ECO:0007669"/>
    <property type="project" value="TreeGrafter"/>
</dbReference>
<dbReference type="GO" id="GO:0005096">
    <property type="term" value="F:GTPase activator activity"/>
    <property type="evidence" value="ECO:0007669"/>
    <property type="project" value="InterPro"/>
</dbReference>
<reference evidence="3" key="1">
    <citation type="submission" date="2018-11" db="EMBL/GenBank/DDBJ databases">
        <authorList>
            <consortium name="Pathogen Informatics"/>
        </authorList>
    </citation>
    <scope>NUCLEOTIDE SEQUENCE</scope>
</reference>
<name>A0A3S5FEQ6_9PLAT</name>
<dbReference type="Proteomes" id="UP000784294">
    <property type="component" value="Unassembled WGS sequence"/>
</dbReference>
<dbReference type="InterPro" id="IPR048255">
    <property type="entry name" value="IML1_N"/>
</dbReference>
<dbReference type="InterPro" id="IPR027244">
    <property type="entry name" value="IML1"/>
</dbReference>
<organism evidence="3 4">
    <name type="scientific">Protopolystoma xenopodis</name>
    <dbReference type="NCBI Taxonomy" id="117903"/>
    <lineage>
        <taxon>Eukaryota</taxon>
        <taxon>Metazoa</taxon>
        <taxon>Spiralia</taxon>
        <taxon>Lophotrochozoa</taxon>
        <taxon>Platyhelminthes</taxon>
        <taxon>Monogenea</taxon>
        <taxon>Polyopisthocotylea</taxon>
        <taxon>Polystomatidea</taxon>
        <taxon>Polystomatidae</taxon>
        <taxon>Protopolystoma</taxon>
    </lineage>
</organism>
<dbReference type="GO" id="GO:0005765">
    <property type="term" value="C:lysosomal membrane"/>
    <property type="evidence" value="ECO:0007669"/>
    <property type="project" value="TreeGrafter"/>
</dbReference>
<feature type="non-terminal residue" evidence="3">
    <location>
        <position position="1"/>
    </location>
</feature>
<dbReference type="InterPro" id="IPR055213">
    <property type="entry name" value="IML1_double_psi_beta_barrel"/>
</dbReference>
<dbReference type="GO" id="GO:0034198">
    <property type="term" value="P:cellular response to amino acid starvation"/>
    <property type="evidence" value="ECO:0007669"/>
    <property type="project" value="TreeGrafter"/>
</dbReference>
<evidence type="ECO:0000259" key="1">
    <source>
        <dbReference type="Pfam" id="PF12257"/>
    </source>
</evidence>
<dbReference type="AlphaFoldDB" id="A0A3S5FEQ6"/>
<dbReference type="OrthoDB" id="39497at2759"/>
<protein>
    <submittedName>
        <fullName evidence="3">Uncharacterized protein</fullName>
    </submittedName>
</protein>
<dbReference type="Pfam" id="PF23013">
    <property type="entry name" value="IML1_N"/>
    <property type="match status" value="1"/>
</dbReference>